<sequence>VQDLRDEWAQRGLYLFELPTYSPELNLIETAWRFMKYQWLDSSAYESWESLVAEVEKILAGFGEEFVINFA</sequence>
<dbReference type="Proteomes" id="UP000717364">
    <property type="component" value="Unassembled WGS sequence"/>
</dbReference>
<dbReference type="EMBL" id="JADOES010000025">
    <property type="protein sequence ID" value="MBT9316433.1"/>
    <property type="molecule type" value="Genomic_DNA"/>
</dbReference>
<dbReference type="Pfam" id="PF13358">
    <property type="entry name" value="DDE_3"/>
    <property type="match status" value="1"/>
</dbReference>
<dbReference type="Gene3D" id="3.30.420.10">
    <property type="entry name" value="Ribonuclease H-like superfamily/Ribonuclease H"/>
    <property type="match status" value="1"/>
</dbReference>
<dbReference type="InterPro" id="IPR038717">
    <property type="entry name" value="Tc1-like_DDE_dom"/>
</dbReference>
<feature type="non-terminal residue" evidence="2">
    <location>
        <position position="1"/>
    </location>
</feature>
<evidence type="ECO:0000259" key="1">
    <source>
        <dbReference type="Pfam" id="PF13358"/>
    </source>
</evidence>
<keyword evidence="3" id="KW-1185">Reference proteome</keyword>
<comment type="caution">
    <text evidence="2">The sequence shown here is derived from an EMBL/GenBank/DDBJ whole genome shotgun (WGS) entry which is preliminary data.</text>
</comment>
<reference evidence="2" key="2">
    <citation type="journal article" date="2021" name="Mar. Drugs">
        <title>Genome Reduction and Secondary Metabolism of the Marine Sponge-Associated Cyanobacterium Leptothoe.</title>
        <authorList>
            <person name="Konstantinou D."/>
            <person name="Popin R.V."/>
            <person name="Fewer D.P."/>
            <person name="Sivonen K."/>
            <person name="Gkelis S."/>
        </authorList>
    </citation>
    <scope>NUCLEOTIDE SEQUENCE</scope>
    <source>
        <strain evidence="2">TAU-MAC 1115</strain>
    </source>
</reference>
<dbReference type="InterPro" id="IPR036397">
    <property type="entry name" value="RNaseH_sf"/>
</dbReference>
<organism evidence="2 3">
    <name type="scientific">Leptothoe spongobia TAU-MAC 1115</name>
    <dbReference type="NCBI Taxonomy" id="1967444"/>
    <lineage>
        <taxon>Bacteria</taxon>
        <taxon>Bacillati</taxon>
        <taxon>Cyanobacteriota</taxon>
        <taxon>Cyanophyceae</taxon>
        <taxon>Nodosilineales</taxon>
        <taxon>Cymatolegaceae</taxon>
        <taxon>Leptothoe</taxon>
        <taxon>Leptothoe spongobia</taxon>
    </lineage>
</organism>
<proteinExistence type="predicted"/>
<dbReference type="AlphaFoldDB" id="A0A947DG46"/>
<evidence type="ECO:0000313" key="2">
    <source>
        <dbReference type="EMBL" id="MBT9316433.1"/>
    </source>
</evidence>
<reference evidence="2" key="1">
    <citation type="submission" date="2020-11" db="EMBL/GenBank/DDBJ databases">
        <authorList>
            <person name="Konstantinou D."/>
            <person name="Gkelis S."/>
            <person name="Popin R."/>
            <person name="Fewer D."/>
            <person name="Sivonen K."/>
        </authorList>
    </citation>
    <scope>NUCLEOTIDE SEQUENCE</scope>
    <source>
        <strain evidence="2">TAU-MAC 1115</strain>
    </source>
</reference>
<accession>A0A947DG46</accession>
<protein>
    <submittedName>
        <fullName evidence="2">Transposase</fullName>
    </submittedName>
</protein>
<feature type="domain" description="Tc1-like transposase DDE" evidence="1">
    <location>
        <begin position="7"/>
        <end position="51"/>
    </location>
</feature>
<evidence type="ECO:0000313" key="3">
    <source>
        <dbReference type="Proteomes" id="UP000717364"/>
    </source>
</evidence>
<dbReference type="GO" id="GO:0003676">
    <property type="term" value="F:nucleic acid binding"/>
    <property type="evidence" value="ECO:0007669"/>
    <property type="project" value="InterPro"/>
</dbReference>
<name>A0A947DG46_9CYAN</name>
<gene>
    <name evidence="2" type="ORF">IXB50_13455</name>
</gene>
<dbReference type="RefSeq" id="WP_215609497.1">
    <property type="nucleotide sequence ID" value="NZ_JADOES010000025.1"/>
</dbReference>